<organism evidence="2 3">
    <name type="scientific">Rheinheimera muenzenbergensis</name>
    <dbReference type="NCBI Taxonomy" id="1193628"/>
    <lineage>
        <taxon>Bacteria</taxon>
        <taxon>Pseudomonadati</taxon>
        <taxon>Pseudomonadota</taxon>
        <taxon>Gammaproteobacteria</taxon>
        <taxon>Chromatiales</taxon>
        <taxon>Chromatiaceae</taxon>
        <taxon>Rheinheimera</taxon>
    </lineage>
</organism>
<dbReference type="PANTHER" id="PTHR36836:SF1">
    <property type="entry name" value="COLANIC ACID BIOSYNTHESIS PROTEIN WCAK"/>
    <property type="match status" value="1"/>
</dbReference>
<dbReference type="Pfam" id="PF04230">
    <property type="entry name" value="PS_pyruv_trans"/>
    <property type="match status" value="1"/>
</dbReference>
<sequence>MMIEVKGVQFVNKGAELMLHAVLQKLQQYWPEADIALAPGPNSSYKARARLGAYQKIPLSKAGLELNSFSYLLPASLRNWLKTRLGLVTEADIDIVLDASGFAYSDQWPEASVIQLCGEIVRARKHRKKYILLPQAFGPFTRPADIARLKVALPMANLICAREQSSLKHVYELIGESGNLLQFPDFTNLVQPKLNDKYSSMSESVLIVPNSNMISSRNKQTLWKQNYILILKNAVQVVKNIGLNPVLLNHEGAADDEICQQVKQGTDIAVFKETDPLLVKGIIGASKAVICSRFHGCVSALSQGVPCLGTSWSHKYERLFEEYGQTEALLSADTTIEQLKQKLQQAIYAVDSAELAAKRALLKQQSEQMWQQVVAVINQKLTI</sequence>
<dbReference type="InterPro" id="IPR007345">
    <property type="entry name" value="Polysacch_pyruvyl_Trfase"/>
</dbReference>
<dbReference type="EMBL" id="JALAAR010000001">
    <property type="protein sequence ID" value="MEH8015819.1"/>
    <property type="molecule type" value="Genomic_DNA"/>
</dbReference>
<protein>
    <submittedName>
        <fullName evidence="2">Polysaccharide pyruvyl transferase family protein</fullName>
    </submittedName>
</protein>
<dbReference type="Proteomes" id="UP001375382">
    <property type="component" value="Unassembled WGS sequence"/>
</dbReference>
<accession>A0ABU8C1N7</accession>
<proteinExistence type="predicted"/>
<dbReference type="GO" id="GO:0016740">
    <property type="term" value="F:transferase activity"/>
    <property type="evidence" value="ECO:0007669"/>
    <property type="project" value="UniProtKB-KW"/>
</dbReference>
<gene>
    <name evidence="2" type="ORF">MN202_01120</name>
</gene>
<keyword evidence="3" id="KW-1185">Reference proteome</keyword>
<evidence type="ECO:0000259" key="1">
    <source>
        <dbReference type="Pfam" id="PF04230"/>
    </source>
</evidence>
<feature type="domain" description="Polysaccharide pyruvyl transferase" evidence="1">
    <location>
        <begin position="12"/>
        <end position="314"/>
    </location>
</feature>
<reference evidence="2 3" key="1">
    <citation type="journal article" date="2023" name="Ecotoxicol. Environ. Saf.">
        <title>Mercury remediation potential of mercury-resistant strain Rheinheimera metallidurans sp. nov. isolated from a municipal waste dumping site.</title>
        <authorList>
            <person name="Yadav V."/>
            <person name="Manjhi A."/>
            <person name="Vadakedath N."/>
        </authorList>
    </citation>
    <scope>NUCLEOTIDE SEQUENCE [LARGE SCALE GENOMIC DNA]</scope>
    <source>
        <strain evidence="2 3">E-49</strain>
    </source>
</reference>
<comment type="caution">
    <text evidence="2">The sequence shown here is derived from an EMBL/GenBank/DDBJ whole genome shotgun (WGS) entry which is preliminary data.</text>
</comment>
<dbReference type="RefSeq" id="WP_335734239.1">
    <property type="nucleotide sequence ID" value="NZ_JALAAR010000001.1"/>
</dbReference>
<evidence type="ECO:0000313" key="2">
    <source>
        <dbReference type="EMBL" id="MEH8015819.1"/>
    </source>
</evidence>
<name>A0ABU8C1N7_9GAMM</name>
<keyword evidence="2" id="KW-0808">Transferase</keyword>
<evidence type="ECO:0000313" key="3">
    <source>
        <dbReference type="Proteomes" id="UP001375382"/>
    </source>
</evidence>
<dbReference type="PANTHER" id="PTHR36836">
    <property type="entry name" value="COLANIC ACID BIOSYNTHESIS PROTEIN WCAK"/>
    <property type="match status" value="1"/>
</dbReference>